<gene>
    <name evidence="1" type="ORF">G0D36_25415</name>
</gene>
<dbReference type="AlphaFoldDB" id="A0A702CLB3"/>
<accession>A0A702CLB3</accession>
<dbReference type="EMBL" id="DAAMHX010000033">
    <property type="protein sequence ID" value="HAC6724561.1"/>
    <property type="molecule type" value="Genomic_DNA"/>
</dbReference>
<name>A0A702CLB3_SALER</name>
<protein>
    <submittedName>
        <fullName evidence="1">Uncharacterized protein</fullName>
    </submittedName>
</protein>
<reference evidence="1" key="1">
    <citation type="journal article" date="2018" name="Genome Biol.">
        <title>SKESA: strategic k-mer extension for scrupulous assemblies.</title>
        <authorList>
            <person name="Souvorov A."/>
            <person name="Agarwala R."/>
            <person name="Lipman D.J."/>
        </authorList>
    </citation>
    <scope>NUCLEOTIDE SEQUENCE</scope>
    <source>
        <strain evidence="1">DTU2016_1372_PRJproj1048_Salmonella_typhimurium_F 14_1005_1</strain>
    </source>
</reference>
<reference evidence="1" key="2">
    <citation type="submission" date="2018-07" db="EMBL/GenBank/DDBJ databases">
        <authorList>
            <consortium name="NCBI Pathogen Detection Project"/>
        </authorList>
    </citation>
    <scope>NUCLEOTIDE SEQUENCE</scope>
    <source>
        <strain evidence="1">DTU2016_1372_PRJproj1048_Salmonella_typhimurium_F 14_1005_1</strain>
    </source>
</reference>
<proteinExistence type="predicted"/>
<evidence type="ECO:0000313" key="1">
    <source>
        <dbReference type="EMBL" id="HAC6724561.1"/>
    </source>
</evidence>
<organism evidence="1">
    <name type="scientific">Salmonella enterica</name>
    <name type="common">Salmonella choleraesuis</name>
    <dbReference type="NCBI Taxonomy" id="28901"/>
    <lineage>
        <taxon>Bacteria</taxon>
        <taxon>Pseudomonadati</taxon>
        <taxon>Pseudomonadota</taxon>
        <taxon>Gammaproteobacteria</taxon>
        <taxon>Enterobacterales</taxon>
        <taxon>Enterobacteriaceae</taxon>
        <taxon>Salmonella</taxon>
    </lineage>
</organism>
<comment type="caution">
    <text evidence="1">The sequence shown here is derived from an EMBL/GenBank/DDBJ whole genome shotgun (WGS) entry which is preliminary data.</text>
</comment>
<sequence length="197" mass="21893">MCVNCKLDGKLYCKNMMIVNSCCPQLTTYTPTSCNNVRKPPQILFVEKGYILQENQSATAPKDIPLVTSELFSCRAIAILGENSNWMAHIFEWPSTGQAHTKESMQKMLDTAAEMLGIQPVELPSCKVFIVCGSDPCDEIDEPLKSALSMYNINAEWFDGSDSTSPIYALAYQDEVGTANGDITEHHQTKEINSRQI</sequence>